<feature type="repeat" description="TPR" evidence="1">
    <location>
        <begin position="413"/>
        <end position="446"/>
    </location>
</feature>
<organism evidence="2 3">
    <name type="scientific">Exaiptasia diaphana</name>
    <name type="common">Tropical sea anemone</name>
    <name type="synonym">Aiptasia pulchella</name>
    <dbReference type="NCBI Taxonomy" id="2652724"/>
    <lineage>
        <taxon>Eukaryota</taxon>
        <taxon>Metazoa</taxon>
        <taxon>Cnidaria</taxon>
        <taxon>Anthozoa</taxon>
        <taxon>Hexacorallia</taxon>
        <taxon>Actiniaria</taxon>
        <taxon>Aiptasiidae</taxon>
        <taxon>Exaiptasia</taxon>
    </lineage>
</organism>
<evidence type="ECO:0000313" key="2">
    <source>
        <dbReference type="EnsemblMetazoa" id="XP_020917073.2"/>
    </source>
</evidence>
<dbReference type="KEGG" id="epa:110254431"/>
<dbReference type="GO" id="GO:0031462">
    <property type="term" value="C:Cul2-RING ubiquitin ligase complex"/>
    <property type="evidence" value="ECO:0007669"/>
    <property type="project" value="TreeGrafter"/>
</dbReference>
<dbReference type="GO" id="GO:0043161">
    <property type="term" value="P:proteasome-mediated ubiquitin-dependent protein catabolic process"/>
    <property type="evidence" value="ECO:0007669"/>
    <property type="project" value="TreeGrafter"/>
</dbReference>
<dbReference type="PANTHER" id="PTHR46575">
    <property type="entry name" value="AMYLOID PROTEIN-BINDING PROTEIN 2"/>
    <property type="match status" value="1"/>
</dbReference>
<dbReference type="InterPro" id="IPR011990">
    <property type="entry name" value="TPR-like_helical_dom_sf"/>
</dbReference>
<dbReference type="RefSeq" id="XP_020917073.2">
    <property type="nucleotide sequence ID" value="XM_021061414.2"/>
</dbReference>
<keyword evidence="1" id="KW-0802">TPR repeat</keyword>
<proteinExistence type="predicted"/>
<name>A0A913YB49_EXADI</name>
<dbReference type="OrthoDB" id="7103806at2759"/>
<accession>A0A913YB49</accession>
<dbReference type="InterPro" id="IPR042476">
    <property type="entry name" value="APPBP2"/>
</dbReference>
<dbReference type="Proteomes" id="UP000887567">
    <property type="component" value="Unplaced"/>
</dbReference>
<dbReference type="GO" id="GO:1990756">
    <property type="term" value="F:ubiquitin-like ligase-substrate adaptor activity"/>
    <property type="evidence" value="ECO:0007669"/>
    <property type="project" value="TreeGrafter"/>
</dbReference>
<protein>
    <recommendedName>
        <fullName evidence="4">Amyloid protein-binding protein 2</fullName>
    </recommendedName>
</protein>
<dbReference type="GeneID" id="110254431"/>
<evidence type="ECO:0008006" key="4">
    <source>
        <dbReference type="Google" id="ProtNLM"/>
    </source>
</evidence>
<dbReference type="EnsemblMetazoa" id="XM_021061414.2">
    <property type="protein sequence ID" value="XP_020917073.2"/>
    <property type="gene ID" value="LOC110254431"/>
</dbReference>
<dbReference type="PANTHER" id="PTHR46575:SF1">
    <property type="entry name" value="AMYLOID PROTEIN-BINDING PROTEIN 2"/>
    <property type="match status" value="1"/>
</dbReference>
<dbReference type="PROSITE" id="PS50005">
    <property type="entry name" value="TPR"/>
    <property type="match status" value="1"/>
</dbReference>
<dbReference type="SMART" id="SM00028">
    <property type="entry name" value="TPR"/>
    <property type="match status" value="3"/>
</dbReference>
<dbReference type="GO" id="GO:0006886">
    <property type="term" value="P:intracellular protein transport"/>
    <property type="evidence" value="ECO:0007669"/>
    <property type="project" value="InterPro"/>
</dbReference>
<sequence>MPSGIFLHDVNMADDVQESRVGTLYDLALLNAVRLQHLFRTEFRFLPDVIQCDVYHQLFEDGELKTLAKEILNLEVFAKALRAGDKRIKLYCPFQTLVDRGYNLPQILSDEFSKRCKVSLKNYKNSSEYETLLTIGWLVGGFLSETGWDVAAEKVYRSCLSLCDIRNPSDCRIALKCLTKLLRVCSSYCKFTEAKHAFESATELVQKLRNRGEHVNTAVLHAERSSLLFALSEYEQAVIDIVRQASKACVVKRKFKKAESLIKQAMELARYHYGEEHPKFADTLVDYGFYLLNVDSIQLSVDVYTVSTYNMIMANDITWCIILLMKVSKCSSVNLSSRCQAECAIAIVTKLFPDDHLLLASSKRVKALILEEIAIDCRDKKEEGKILQEAQELHLASLELARKAFGESNVQTAKHYGNLGRLYQSMRRYQEAEEMHKKAIAIKERILGSEDYEVALSLGHLASLYNYDMERYDRAEELYIRSIAIGRKLFGDGYSGLEYDYRGLINLYDSRGDLEYVDRYHNILLQWREIREHNAQSNDKEQIPGDPKPTDQFIASFLTGLD</sequence>
<dbReference type="InterPro" id="IPR019734">
    <property type="entry name" value="TPR_rpt"/>
</dbReference>
<evidence type="ECO:0000256" key="1">
    <source>
        <dbReference type="PROSITE-ProRule" id="PRU00339"/>
    </source>
</evidence>
<dbReference type="SUPFAM" id="SSF48452">
    <property type="entry name" value="TPR-like"/>
    <property type="match status" value="1"/>
</dbReference>
<keyword evidence="3" id="KW-1185">Reference proteome</keyword>
<dbReference type="Pfam" id="PF13424">
    <property type="entry name" value="TPR_12"/>
    <property type="match status" value="1"/>
</dbReference>
<evidence type="ECO:0000313" key="3">
    <source>
        <dbReference type="Proteomes" id="UP000887567"/>
    </source>
</evidence>
<dbReference type="Gene3D" id="1.25.40.10">
    <property type="entry name" value="Tetratricopeptide repeat domain"/>
    <property type="match status" value="2"/>
</dbReference>
<dbReference type="OMA" id="HETALTM"/>
<reference evidence="2" key="1">
    <citation type="submission" date="2022-11" db="UniProtKB">
        <authorList>
            <consortium name="EnsemblMetazoa"/>
        </authorList>
    </citation>
    <scope>IDENTIFICATION</scope>
</reference>
<dbReference type="Pfam" id="PF13374">
    <property type="entry name" value="TPR_10"/>
    <property type="match status" value="1"/>
</dbReference>
<dbReference type="AlphaFoldDB" id="A0A913YB49"/>